<evidence type="ECO:0000256" key="1">
    <source>
        <dbReference type="SAM" id="Phobius"/>
    </source>
</evidence>
<evidence type="ECO:0000259" key="2">
    <source>
        <dbReference type="Pfam" id="PF00534"/>
    </source>
</evidence>
<name>A0A510UQE8_ALIFS</name>
<keyword evidence="1" id="KW-0812">Transmembrane</keyword>
<evidence type="ECO:0000313" key="3">
    <source>
        <dbReference type="EMBL" id="GEK15065.1"/>
    </source>
</evidence>
<accession>A0A510UQE8</accession>
<dbReference type="SUPFAM" id="SSF53756">
    <property type="entry name" value="UDP-Glycosyltransferase/glycogen phosphorylase"/>
    <property type="match status" value="1"/>
</dbReference>
<dbReference type="EMBL" id="BJTZ01000024">
    <property type="protein sequence ID" value="GEK15065.1"/>
    <property type="molecule type" value="Genomic_DNA"/>
</dbReference>
<proteinExistence type="predicted"/>
<feature type="transmembrane region" description="Helical" evidence="1">
    <location>
        <begin position="81"/>
        <end position="102"/>
    </location>
</feature>
<dbReference type="AlphaFoldDB" id="A0A510UQE8"/>
<organism evidence="3 4">
    <name type="scientific">Aliivibrio fischeri</name>
    <name type="common">Vibrio fischeri</name>
    <dbReference type="NCBI Taxonomy" id="668"/>
    <lineage>
        <taxon>Bacteria</taxon>
        <taxon>Pseudomonadati</taxon>
        <taxon>Pseudomonadota</taxon>
        <taxon>Gammaproteobacteria</taxon>
        <taxon>Vibrionales</taxon>
        <taxon>Vibrionaceae</taxon>
        <taxon>Aliivibrio</taxon>
    </lineage>
</organism>
<sequence>MKKKVLIVGPWVSGHIQNWLGDNDDYDYLIVTCHQFNSLEEKINIKQVYIINQLISFALFPFVLFYHYLKYRPNLIHVHFLSSYGILSSFLPGVKLLSLWGTDINGRMTNNKLFRFIGCMAMKNYEIINSPAQHMTDKISSWGVNRKKIRTFQYGIDTDRLDSIIISHNYKYRGNSTKFVVASIRNWDLLYQIEKLINSWKHLDKNQFTLKLFGKSNDPKIDNKIRALCENFDNIEVIGFVTQEQFYNNLLDCNAFVSLPTMDGTPLSVIECTYLGLAPVVTNLDFYSTDMILDDSFKIKVNFNTEELKECLQSSVTLWNRNVVDENKKTIKYKYNLLNNRKLMFGIYNELI</sequence>
<keyword evidence="1" id="KW-1133">Transmembrane helix</keyword>
<comment type="caution">
    <text evidence="3">The sequence shown here is derived from an EMBL/GenBank/DDBJ whole genome shotgun (WGS) entry which is preliminary data.</text>
</comment>
<dbReference type="RefSeq" id="WP_146865502.1">
    <property type="nucleotide sequence ID" value="NZ_BJTZ01000024.1"/>
</dbReference>
<protein>
    <recommendedName>
        <fullName evidence="2">Glycosyl transferase family 1 domain-containing protein</fullName>
    </recommendedName>
</protein>
<dbReference type="InterPro" id="IPR001296">
    <property type="entry name" value="Glyco_trans_1"/>
</dbReference>
<reference evidence="3 4" key="1">
    <citation type="submission" date="2019-07" db="EMBL/GenBank/DDBJ databases">
        <title>Whole genome shotgun sequence of Aliivibrio fischeri NBRC 101058.</title>
        <authorList>
            <person name="Hosoyama A."/>
            <person name="Uohara A."/>
            <person name="Ohji S."/>
            <person name="Ichikawa N."/>
        </authorList>
    </citation>
    <scope>NUCLEOTIDE SEQUENCE [LARGE SCALE GENOMIC DNA]</scope>
    <source>
        <strain evidence="3 4">NBRC 101058</strain>
    </source>
</reference>
<feature type="domain" description="Glycosyl transferase family 1" evidence="2">
    <location>
        <begin position="175"/>
        <end position="318"/>
    </location>
</feature>
<dbReference type="GO" id="GO:0016757">
    <property type="term" value="F:glycosyltransferase activity"/>
    <property type="evidence" value="ECO:0007669"/>
    <property type="project" value="InterPro"/>
</dbReference>
<keyword evidence="1" id="KW-0472">Membrane</keyword>
<evidence type="ECO:0000313" key="4">
    <source>
        <dbReference type="Proteomes" id="UP000321787"/>
    </source>
</evidence>
<gene>
    <name evidence="3" type="ORF">AFI02nite_31010</name>
</gene>
<dbReference type="Pfam" id="PF00534">
    <property type="entry name" value="Glycos_transf_1"/>
    <property type="match status" value="1"/>
</dbReference>
<dbReference type="Proteomes" id="UP000321787">
    <property type="component" value="Unassembled WGS sequence"/>
</dbReference>
<dbReference type="Gene3D" id="3.40.50.2000">
    <property type="entry name" value="Glycogen Phosphorylase B"/>
    <property type="match status" value="2"/>
</dbReference>
<feature type="transmembrane region" description="Helical" evidence="1">
    <location>
        <begin position="48"/>
        <end position="69"/>
    </location>
</feature>